<feature type="region of interest" description="Disordered" evidence="2">
    <location>
        <begin position="24"/>
        <end position="52"/>
    </location>
</feature>
<comment type="similarity">
    <text evidence="1">Belongs to the WSCD family.</text>
</comment>
<evidence type="ECO:0000313" key="3">
    <source>
        <dbReference type="EMBL" id="CAD9706653.1"/>
    </source>
</evidence>
<name>A0A7S2SQC6_9STRA</name>
<dbReference type="Gene3D" id="3.40.50.300">
    <property type="entry name" value="P-loop containing nucleotide triphosphate hydrolases"/>
    <property type="match status" value="1"/>
</dbReference>
<reference evidence="3" key="1">
    <citation type="submission" date="2021-01" db="EMBL/GenBank/DDBJ databases">
        <authorList>
            <person name="Corre E."/>
            <person name="Pelletier E."/>
            <person name="Niang G."/>
            <person name="Scheremetjew M."/>
            <person name="Finn R."/>
            <person name="Kale V."/>
            <person name="Holt S."/>
            <person name="Cochrane G."/>
            <person name="Meng A."/>
            <person name="Brown T."/>
            <person name="Cohen L."/>
        </authorList>
    </citation>
    <scope>NUCLEOTIDE SEQUENCE</scope>
    <source>
        <strain evidence="3">CCMP1243</strain>
    </source>
</reference>
<feature type="compositionally biased region" description="Low complexity" evidence="2">
    <location>
        <begin position="25"/>
        <end position="40"/>
    </location>
</feature>
<dbReference type="PANTHER" id="PTHR45964">
    <property type="entry name" value="WSCD FAMILY MEMBER CG9164"/>
    <property type="match status" value="1"/>
</dbReference>
<evidence type="ECO:0000256" key="2">
    <source>
        <dbReference type="SAM" id="MobiDB-lite"/>
    </source>
</evidence>
<accession>A0A7S2SQC6</accession>
<proteinExistence type="inferred from homology"/>
<dbReference type="AlphaFoldDB" id="A0A7S2SQC6"/>
<organism evidence="3">
    <name type="scientific">Rhizochromulina marina</name>
    <dbReference type="NCBI Taxonomy" id="1034831"/>
    <lineage>
        <taxon>Eukaryota</taxon>
        <taxon>Sar</taxon>
        <taxon>Stramenopiles</taxon>
        <taxon>Ochrophyta</taxon>
        <taxon>Dictyochophyceae</taxon>
        <taxon>Rhizochromulinales</taxon>
        <taxon>Rhizochromulina</taxon>
    </lineage>
</organism>
<dbReference type="SUPFAM" id="SSF52540">
    <property type="entry name" value="P-loop containing nucleoside triphosphate hydrolases"/>
    <property type="match status" value="1"/>
</dbReference>
<dbReference type="EMBL" id="HBHJ01026727">
    <property type="protein sequence ID" value="CAD9706653.1"/>
    <property type="molecule type" value="Transcribed_RNA"/>
</dbReference>
<dbReference type="PANTHER" id="PTHR45964:SF5">
    <property type="entry name" value="WSCD FAMILY MEMBER CG9164"/>
    <property type="match status" value="1"/>
</dbReference>
<dbReference type="InterPro" id="IPR027417">
    <property type="entry name" value="P-loop_NTPase"/>
</dbReference>
<dbReference type="InterPro" id="IPR051589">
    <property type="entry name" value="Sialate-O-sulfotransferase"/>
</dbReference>
<evidence type="ECO:0000256" key="1">
    <source>
        <dbReference type="ARBA" id="ARBA00010236"/>
    </source>
</evidence>
<gene>
    <name evidence="3" type="ORF">RMAR1173_LOCUS17652</name>
</gene>
<sequence>MLQKKEVCKVACLRERQNCAKKTSRAPVRPVERPTVVPAADSPAKVGTASGSSILRHDRPPLLWTFPGSNTVWLRLLLEYSTGRFTASLLEDRASTTSPREPFMSRAGSGAQARQTGAAALLKHPSKGTVSCGDGSALLVHAPASSFAASQHRMQELADLALRMAPMCRHLTSFPAAVVVTRNPYTAIWAEFYHQWVSRYTARLQQEKQPASAAGVSATETGGSNIRLVFNFMTDSDLDLFSAKAVGLAGTWRRAHLAVLQYRQHRPEEILTIRSEDLEATLRGDEGKTAATIHAIADFLGVPQPSSERLHCASVLAQRALAKELTPQQAATSKDQLYDGKTVCKMWSIFGDIATELGYTEPFGRMPCGGQFMETSSDETDSCGWFQWRLSSPDQQVSDWIRDCSSR</sequence>
<protein>
    <submittedName>
        <fullName evidence="3">Uncharacterized protein</fullName>
    </submittedName>
</protein>